<organism evidence="3">
    <name type="scientific">Torque teno virus</name>
    <dbReference type="NCBI Taxonomy" id="68887"/>
    <lineage>
        <taxon>Viruses</taxon>
        <taxon>Monodnaviria</taxon>
        <taxon>Shotokuvirae</taxon>
        <taxon>Commensaviricota</taxon>
        <taxon>Cardeaviricetes</taxon>
        <taxon>Sanitavirales</taxon>
        <taxon>Anelloviridae</taxon>
    </lineage>
</organism>
<evidence type="ECO:0000256" key="1">
    <source>
        <dbReference type="SAM" id="MobiDB-lite"/>
    </source>
</evidence>
<feature type="non-terminal residue" evidence="3">
    <location>
        <position position="103"/>
    </location>
</feature>
<sequence>MSWSRPVHDERGIQRNWFEGVIRTHAACCGCGNACTHLAALAQRYGYPSLPSHTPRPGTSTPVSTPEQIRRAGLCPRLRTTPLPCHGMGMVEETAARLVPTAV</sequence>
<accession>Q6W4Y2</accession>
<feature type="compositionally biased region" description="Polar residues" evidence="1">
    <location>
        <begin position="57"/>
        <end position="67"/>
    </location>
</feature>
<name>Q6W4Y2_9VIRU</name>
<evidence type="ECO:0000313" key="3">
    <source>
        <dbReference type="EMBL" id="AAQ84534.1"/>
    </source>
</evidence>
<feature type="domain" description="Hepatitis TT virus Orf2/Gyrovirus Vp2 N-terminal" evidence="2">
    <location>
        <begin position="11"/>
        <end position="58"/>
    </location>
</feature>
<reference evidence="3" key="1">
    <citation type="journal article" date="2004" name="J. Med. Virol.">
        <title>Distribution of TT virus genomic groups 1-5 in Brazilian blood donors, HBV carriers, and HIV-1-infected patients.</title>
        <authorList>
            <person name="Devalle S."/>
            <person name="Niel C."/>
        </authorList>
    </citation>
    <scope>NUCLEOTIDE SEQUENCE</scope>
</reference>
<proteinExistence type="predicted"/>
<dbReference type="InterPro" id="IPR004118">
    <property type="entry name" value="HEV_TT_vir_Orf2/Gyrovir_Vp2_N"/>
</dbReference>
<dbReference type="Pfam" id="PF02957">
    <property type="entry name" value="TT_ORF2-like"/>
    <property type="match status" value="1"/>
</dbReference>
<protein>
    <submittedName>
        <fullName evidence="3">ORF2 protein</fullName>
    </submittedName>
</protein>
<evidence type="ECO:0000259" key="2">
    <source>
        <dbReference type="Pfam" id="PF02957"/>
    </source>
</evidence>
<dbReference type="EMBL" id="AY312157">
    <property type="protein sequence ID" value="AAQ84534.1"/>
    <property type="molecule type" value="Genomic_DNA"/>
</dbReference>
<feature type="region of interest" description="Disordered" evidence="1">
    <location>
        <begin position="49"/>
        <end position="69"/>
    </location>
</feature>